<dbReference type="PANTHER" id="PTHR10067:SF9">
    <property type="entry name" value="PHOSPHATIDYLSERINE DECARBOXYLASE FAMILY PROTEIN (AFU_ORTHOLOGUE AFUA_7G01730)"/>
    <property type="match status" value="1"/>
</dbReference>
<reference evidence="6 7" key="1">
    <citation type="submission" date="2009-02" db="EMBL/GenBank/DDBJ databases">
        <title>The Genome Sequence of Oxalobacter formigenes OXCC13.</title>
        <authorList>
            <consortium name="The Broad Institute Genome Sequencing Platform"/>
            <person name="Ward D."/>
            <person name="Young S.K."/>
            <person name="Kodira C.D."/>
            <person name="Zeng Q."/>
            <person name="Koehrsen M."/>
            <person name="Alvarado L."/>
            <person name="Berlin A."/>
            <person name="Borenstein D."/>
            <person name="Chen Z."/>
            <person name="Engels R."/>
            <person name="Freedman E."/>
            <person name="Gellesch M."/>
            <person name="Goldberg J."/>
            <person name="Griggs A."/>
            <person name="Gujja S."/>
            <person name="Heiman D."/>
            <person name="Hepburn T."/>
            <person name="Howarth C."/>
            <person name="Jen D."/>
            <person name="Larson L."/>
            <person name="Lewis B."/>
            <person name="Mehta T."/>
            <person name="Park D."/>
            <person name="Pearson M."/>
            <person name="Roberts A."/>
            <person name="Saif S."/>
            <person name="Shea T."/>
            <person name="Shenoy N."/>
            <person name="Sisk P."/>
            <person name="Stolte C."/>
            <person name="Sykes S."/>
            <person name="Walk T."/>
            <person name="White J."/>
            <person name="Yandava C."/>
            <person name="Allison M.J."/>
            <person name="Lander E."/>
            <person name="Nusbaum C."/>
            <person name="Galagan J."/>
            <person name="Birren B."/>
        </authorList>
    </citation>
    <scope>NUCLEOTIDE SEQUENCE [LARGE SCALE GENOMIC DNA]</scope>
    <source>
        <strain evidence="6 7">OXCC13</strain>
    </source>
</reference>
<evidence type="ECO:0000313" key="7">
    <source>
        <dbReference type="Proteomes" id="UP000005089"/>
    </source>
</evidence>
<keyword evidence="2" id="KW-0865">Zymogen</keyword>
<gene>
    <name evidence="6" type="primary">psd</name>
    <name evidence="6" type="ORF">OFBG_01249</name>
</gene>
<dbReference type="Proteomes" id="UP000005089">
    <property type="component" value="Unassembled WGS sequence"/>
</dbReference>
<evidence type="ECO:0000256" key="3">
    <source>
        <dbReference type="ARBA" id="ARBA00023239"/>
    </source>
</evidence>
<dbReference type="InterPro" id="IPR003817">
    <property type="entry name" value="PS_Dcarbxylase"/>
</dbReference>
<dbReference type="Pfam" id="PF02666">
    <property type="entry name" value="PS_Dcarbxylase"/>
    <property type="match status" value="1"/>
</dbReference>
<dbReference type="InterPro" id="IPR022237">
    <property type="entry name" value="PsiD-like"/>
</dbReference>
<evidence type="ECO:0000313" key="6">
    <source>
        <dbReference type="EMBL" id="EEO30221.1"/>
    </source>
</evidence>
<keyword evidence="7" id="KW-1185">Reference proteome</keyword>
<name>C3XAJ5_OXAFO</name>
<dbReference type="HOGENOM" id="CLU_033450_1_0_4"/>
<dbReference type="Pfam" id="PF12588">
    <property type="entry name" value="PSDC"/>
    <property type="match status" value="1"/>
</dbReference>
<evidence type="ECO:0000259" key="5">
    <source>
        <dbReference type="Pfam" id="PF12588"/>
    </source>
</evidence>
<feature type="domain" description="L-tryptophan decarboxylase PsiD-like" evidence="5">
    <location>
        <begin position="69"/>
        <end position="202"/>
    </location>
</feature>
<keyword evidence="1" id="KW-0210">Decarboxylase</keyword>
<sequence length="447" mass="49758">MTNRAGIQSVYQHLNITNQVYGATMNTPQKPIKKTFLAGKWMPSDQETLNAWMKKTMDKEAASTRPLSPTLENFKNFIESNPKAYMFFTQMFNQVPANETKSPSGLPQVRDYNHMLRLFNVMMTHAPEYNDTGLVGCPFNAVLDWSMATTGGWAAFLTDEINAHLKAILNEWAVYLSSPESTAVLSDDPKNGWFGADAKKAMPKFAEEFQCDPSKPHYGFTSWDDFFTRPFRDGVRPVAEPDNTAVIVNACESAPYRIAHNVQLRDKFWLKAQPYALQFMMDNDPLAEQFVGGTIYQAFLSALSYHRWHSPVSGTVVKTRLIEGTYYSETLSEGSDPAGPNDSQGYIAEVATRALIFIEADDPAIGLMCFMAVGMAEVSTCDVHVYEGQHLTKGQQTGMFHFGGSTHCLFFRPGVNLEFDLHGQTPGLDSSNIPINARIATVKSGKA</sequence>
<organism evidence="6 7">
    <name type="scientific">Oxalobacter formigenes OXCC13</name>
    <dbReference type="NCBI Taxonomy" id="556269"/>
    <lineage>
        <taxon>Bacteria</taxon>
        <taxon>Pseudomonadati</taxon>
        <taxon>Pseudomonadota</taxon>
        <taxon>Betaproteobacteria</taxon>
        <taxon>Burkholderiales</taxon>
        <taxon>Oxalobacteraceae</taxon>
        <taxon>Oxalobacter</taxon>
    </lineage>
</organism>
<evidence type="ECO:0000256" key="2">
    <source>
        <dbReference type="ARBA" id="ARBA00023145"/>
    </source>
</evidence>
<dbReference type="EC" id="4.1.1.65" evidence="6"/>
<evidence type="ECO:0000256" key="1">
    <source>
        <dbReference type="ARBA" id="ARBA00022793"/>
    </source>
</evidence>
<protein>
    <submittedName>
        <fullName evidence="6">Phosphatidylserine decarboxylase</fullName>
        <ecNumber evidence="6">4.1.1.65</ecNumber>
    </submittedName>
</protein>
<dbReference type="PANTHER" id="PTHR10067">
    <property type="entry name" value="PHOSPHATIDYLSERINE DECARBOXYLASE"/>
    <property type="match status" value="1"/>
</dbReference>
<dbReference type="AlphaFoldDB" id="C3XAJ5"/>
<keyword evidence="3 6" id="KW-0456">Lyase</keyword>
<accession>C3XAJ5</accession>
<dbReference type="GO" id="GO:0004609">
    <property type="term" value="F:phosphatidylserine decarboxylase activity"/>
    <property type="evidence" value="ECO:0007669"/>
    <property type="project" value="UniProtKB-EC"/>
</dbReference>
<dbReference type="STRING" id="847.BRW83_0876"/>
<dbReference type="eggNOG" id="COG0688">
    <property type="taxonomic scope" value="Bacteria"/>
</dbReference>
<dbReference type="EMBL" id="GG658170">
    <property type="protein sequence ID" value="EEO30221.1"/>
    <property type="molecule type" value="Genomic_DNA"/>
</dbReference>
<dbReference type="GO" id="GO:0006646">
    <property type="term" value="P:phosphatidylethanolamine biosynthetic process"/>
    <property type="evidence" value="ECO:0007669"/>
    <property type="project" value="TreeGrafter"/>
</dbReference>
<keyword evidence="4" id="KW-0670">Pyruvate</keyword>
<proteinExistence type="predicted"/>
<evidence type="ECO:0000256" key="4">
    <source>
        <dbReference type="ARBA" id="ARBA00023317"/>
    </source>
</evidence>